<keyword evidence="2" id="KW-1185">Reference proteome</keyword>
<evidence type="ECO:0000313" key="1">
    <source>
        <dbReference type="EMBL" id="KAJ7321162.1"/>
    </source>
</evidence>
<dbReference type="Proteomes" id="UP001163046">
    <property type="component" value="Unassembled WGS sequence"/>
</dbReference>
<accession>A0A9X0CCS2</accession>
<dbReference type="EMBL" id="MU827830">
    <property type="protein sequence ID" value="KAJ7321162.1"/>
    <property type="molecule type" value="Genomic_DNA"/>
</dbReference>
<proteinExistence type="predicted"/>
<comment type="caution">
    <text evidence="1">The sequence shown here is derived from an EMBL/GenBank/DDBJ whole genome shotgun (WGS) entry which is preliminary data.</text>
</comment>
<organism evidence="1 2">
    <name type="scientific">Desmophyllum pertusum</name>
    <dbReference type="NCBI Taxonomy" id="174260"/>
    <lineage>
        <taxon>Eukaryota</taxon>
        <taxon>Metazoa</taxon>
        <taxon>Cnidaria</taxon>
        <taxon>Anthozoa</taxon>
        <taxon>Hexacorallia</taxon>
        <taxon>Scleractinia</taxon>
        <taxon>Caryophylliina</taxon>
        <taxon>Caryophylliidae</taxon>
        <taxon>Desmophyllum</taxon>
    </lineage>
</organism>
<name>A0A9X0CCS2_9CNID</name>
<evidence type="ECO:0000313" key="2">
    <source>
        <dbReference type="Proteomes" id="UP001163046"/>
    </source>
</evidence>
<sequence>MKCFVVALSASSASVVTRPKCCRSFYKIIFLFRGGNADDDGRDGHDNGLDIHLKCVLACCSGTVADNDIADRTNREECAVQSEKTNERKLIIKYNITPCSALRNRMSLVIQI</sequence>
<protein>
    <submittedName>
        <fullName evidence="1">Uncharacterized protein</fullName>
    </submittedName>
</protein>
<reference evidence="1" key="1">
    <citation type="submission" date="2023-01" db="EMBL/GenBank/DDBJ databases">
        <title>Genome assembly of the deep-sea coral Lophelia pertusa.</title>
        <authorList>
            <person name="Herrera S."/>
            <person name="Cordes E."/>
        </authorList>
    </citation>
    <scope>NUCLEOTIDE SEQUENCE</scope>
    <source>
        <strain evidence="1">USNM1676648</strain>
        <tissue evidence="1">Polyp</tissue>
    </source>
</reference>
<dbReference type="AlphaFoldDB" id="A0A9X0CCS2"/>
<gene>
    <name evidence="1" type="ORF">OS493_035330</name>
</gene>